<dbReference type="EMBL" id="JAANQT010000006">
    <property type="protein sequence ID" value="KAG1316128.1"/>
    <property type="molecule type" value="Genomic_DNA"/>
</dbReference>
<proteinExistence type="predicted"/>
<comment type="caution">
    <text evidence="1">The sequence shown here is derived from an EMBL/GenBank/DDBJ whole genome shotgun (WGS) entry which is preliminary data.</text>
</comment>
<dbReference type="AlphaFoldDB" id="A0A9P6XKU3"/>
<reference evidence="1" key="1">
    <citation type="journal article" date="2020" name="Microb. Genom.">
        <title>Genetic diversity of clinical and environmental Mucorales isolates obtained from an investigation of mucormycosis cases among solid organ transplant recipients.</title>
        <authorList>
            <person name="Nguyen M.H."/>
            <person name="Kaul D."/>
            <person name="Muto C."/>
            <person name="Cheng S.J."/>
            <person name="Richter R.A."/>
            <person name="Bruno V.M."/>
            <person name="Liu G."/>
            <person name="Beyhan S."/>
            <person name="Sundermann A.J."/>
            <person name="Mounaud S."/>
            <person name="Pasculle A.W."/>
            <person name="Nierman W.C."/>
            <person name="Driscoll E."/>
            <person name="Cumbie R."/>
            <person name="Clancy C.J."/>
            <person name="Dupont C.L."/>
        </authorList>
    </citation>
    <scope>NUCLEOTIDE SEQUENCE</scope>
    <source>
        <strain evidence="1">GL11</strain>
    </source>
</reference>
<sequence length="144" mass="16723">MNSTNISLIKFKECLSQWTKLNEKGEQCLSQQVLGQPSKELEKIIAQFKQVLDTMIEEYTKTVDNLNLQENLKSNDDNHVSEELILMKSCVDMYDQEFMVKESIKYIISTEGFTTQQQLAGTIALWKAESYLDDEVQQKIKEMK</sequence>
<gene>
    <name evidence="1" type="ORF">G6F64_000096</name>
</gene>
<keyword evidence="2" id="KW-1185">Reference proteome</keyword>
<accession>A0A9P6XKU3</accession>
<organism evidence="1 2">
    <name type="scientific">Rhizopus oryzae</name>
    <name type="common">Mucormycosis agent</name>
    <name type="synonym">Rhizopus arrhizus var. delemar</name>
    <dbReference type="NCBI Taxonomy" id="64495"/>
    <lineage>
        <taxon>Eukaryota</taxon>
        <taxon>Fungi</taxon>
        <taxon>Fungi incertae sedis</taxon>
        <taxon>Mucoromycota</taxon>
        <taxon>Mucoromycotina</taxon>
        <taxon>Mucoromycetes</taxon>
        <taxon>Mucorales</taxon>
        <taxon>Mucorineae</taxon>
        <taxon>Rhizopodaceae</taxon>
        <taxon>Rhizopus</taxon>
    </lineage>
</organism>
<evidence type="ECO:0000313" key="1">
    <source>
        <dbReference type="EMBL" id="KAG1316128.1"/>
    </source>
</evidence>
<name>A0A9P6XKU3_RHIOR</name>
<protein>
    <submittedName>
        <fullName evidence="1">Uncharacterized protein</fullName>
    </submittedName>
</protein>
<dbReference type="OrthoDB" id="2232122at2759"/>
<dbReference type="Proteomes" id="UP000716291">
    <property type="component" value="Unassembled WGS sequence"/>
</dbReference>
<evidence type="ECO:0000313" key="2">
    <source>
        <dbReference type="Proteomes" id="UP000716291"/>
    </source>
</evidence>